<organism evidence="1 2">
    <name type="scientific">Botryobasidium botryosum (strain FD-172 SS1)</name>
    <dbReference type="NCBI Taxonomy" id="930990"/>
    <lineage>
        <taxon>Eukaryota</taxon>
        <taxon>Fungi</taxon>
        <taxon>Dikarya</taxon>
        <taxon>Basidiomycota</taxon>
        <taxon>Agaricomycotina</taxon>
        <taxon>Agaricomycetes</taxon>
        <taxon>Cantharellales</taxon>
        <taxon>Botryobasidiaceae</taxon>
        <taxon>Botryobasidium</taxon>
    </lineage>
</organism>
<evidence type="ECO:0000313" key="1">
    <source>
        <dbReference type="EMBL" id="KDQ20471.1"/>
    </source>
</evidence>
<dbReference type="AlphaFoldDB" id="A0A067N9L9"/>
<protein>
    <submittedName>
        <fullName evidence="1">Uncharacterized protein</fullName>
    </submittedName>
</protein>
<accession>A0A067N9L9</accession>
<dbReference type="HOGENOM" id="CLU_2061117_0_0_1"/>
<name>A0A067N9L9_BOTB1</name>
<gene>
    <name evidence="1" type="ORF">BOTBODRAFT_308334</name>
</gene>
<dbReference type="EMBL" id="KL198017">
    <property type="protein sequence ID" value="KDQ20471.1"/>
    <property type="molecule type" value="Genomic_DNA"/>
</dbReference>
<dbReference type="InParanoid" id="A0A067N9L9"/>
<sequence length="119" mass="13525">MWSAFHSRSLAAISGAPASGFGLHSASPQRFRHPFIISIANNFAEMRPGGRKGLQGSAQHPDAVSSRPIKRRLIDQVVGHWYDLIHDLRCITHPQSVFRIRIRIKVKVHRRCCVPRLRK</sequence>
<evidence type="ECO:0000313" key="2">
    <source>
        <dbReference type="Proteomes" id="UP000027195"/>
    </source>
</evidence>
<proteinExistence type="predicted"/>
<reference evidence="2" key="1">
    <citation type="journal article" date="2014" name="Proc. Natl. Acad. Sci. U.S.A.">
        <title>Extensive sampling of basidiomycete genomes demonstrates inadequacy of the white-rot/brown-rot paradigm for wood decay fungi.</title>
        <authorList>
            <person name="Riley R."/>
            <person name="Salamov A.A."/>
            <person name="Brown D.W."/>
            <person name="Nagy L.G."/>
            <person name="Floudas D."/>
            <person name="Held B.W."/>
            <person name="Levasseur A."/>
            <person name="Lombard V."/>
            <person name="Morin E."/>
            <person name="Otillar R."/>
            <person name="Lindquist E.A."/>
            <person name="Sun H."/>
            <person name="LaButti K.M."/>
            <person name="Schmutz J."/>
            <person name="Jabbour D."/>
            <person name="Luo H."/>
            <person name="Baker S.E."/>
            <person name="Pisabarro A.G."/>
            <person name="Walton J.D."/>
            <person name="Blanchette R.A."/>
            <person name="Henrissat B."/>
            <person name="Martin F."/>
            <person name="Cullen D."/>
            <person name="Hibbett D.S."/>
            <person name="Grigoriev I.V."/>
        </authorList>
    </citation>
    <scope>NUCLEOTIDE SEQUENCE [LARGE SCALE GENOMIC DNA]</scope>
    <source>
        <strain evidence="2">FD-172 SS1</strain>
    </source>
</reference>
<keyword evidence="2" id="KW-1185">Reference proteome</keyword>
<dbReference type="Proteomes" id="UP000027195">
    <property type="component" value="Unassembled WGS sequence"/>
</dbReference>